<keyword evidence="10 15" id="KW-1133">Transmembrane helix</keyword>
<evidence type="ECO:0000313" key="19">
    <source>
        <dbReference type="EMBL" id="NGN75518.1"/>
    </source>
</evidence>
<reference evidence="19 20" key="1">
    <citation type="submission" date="2020-02" db="EMBL/GenBank/DDBJ databases">
        <title>Klebsiella pneumoniae genome sequencing and assembly.</title>
        <authorList>
            <person name="Starkova P.S."/>
            <person name="Sulyan O.S."/>
            <person name="Likholetova D.V."/>
            <person name="Ageevets V.A."/>
            <person name="Lazareva I.V."/>
            <person name="Sopova J.V."/>
            <person name="Sidorenko S.V."/>
        </authorList>
    </citation>
    <scope>NUCLEOTIDE SEQUENCE [LARGE SCALE GENOMIC DNA]</scope>
    <source>
        <strain evidence="19 20">2429</strain>
    </source>
</reference>
<keyword evidence="6 15" id="KW-0812">Transmembrane</keyword>
<evidence type="ECO:0000256" key="2">
    <source>
        <dbReference type="ARBA" id="ARBA00008883"/>
    </source>
</evidence>
<gene>
    <name evidence="19" type="ORF">G4V31_25860</name>
</gene>
<dbReference type="CDD" id="cd05387">
    <property type="entry name" value="BY-kinase"/>
    <property type="match status" value="1"/>
</dbReference>
<keyword evidence="7" id="KW-0547">Nucleotide-binding</keyword>
<organism evidence="19 20">
    <name type="scientific">Klebsiella pneumoniae</name>
    <dbReference type="NCBI Taxonomy" id="573"/>
    <lineage>
        <taxon>Bacteria</taxon>
        <taxon>Pseudomonadati</taxon>
        <taxon>Pseudomonadota</taxon>
        <taxon>Gammaproteobacteria</taxon>
        <taxon>Enterobacterales</taxon>
        <taxon>Enterobacteriaceae</taxon>
        <taxon>Klebsiella/Raoultella group</taxon>
        <taxon>Klebsiella</taxon>
        <taxon>Klebsiella pneumoniae complex</taxon>
    </lineage>
</organism>
<comment type="caution">
    <text evidence="19">The sequence shown here is derived from an EMBL/GenBank/DDBJ whole genome shotgun (WGS) entry which is preliminary data.</text>
</comment>
<comment type="catalytic activity">
    <reaction evidence="13">
        <text>L-tyrosyl-[protein] + ATP = O-phospho-L-tyrosyl-[protein] + ADP + H(+)</text>
        <dbReference type="Rhea" id="RHEA:10596"/>
        <dbReference type="Rhea" id="RHEA-COMP:10136"/>
        <dbReference type="Rhea" id="RHEA-COMP:20101"/>
        <dbReference type="ChEBI" id="CHEBI:15378"/>
        <dbReference type="ChEBI" id="CHEBI:30616"/>
        <dbReference type="ChEBI" id="CHEBI:46858"/>
        <dbReference type="ChEBI" id="CHEBI:61978"/>
        <dbReference type="ChEBI" id="CHEBI:456216"/>
    </reaction>
</comment>
<comment type="similarity">
    <text evidence="2">Belongs to the etk/wzc family.</text>
</comment>
<evidence type="ECO:0000256" key="3">
    <source>
        <dbReference type="ARBA" id="ARBA00022475"/>
    </source>
</evidence>
<keyword evidence="12" id="KW-0829">Tyrosine-protein kinase</keyword>
<dbReference type="GO" id="GO:0004715">
    <property type="term" value="F:non-membrane spanning protein tyrosine kinase activity"/>
    <property type="evidence" value="ECO:0007669"/>
    <property type="project" value="UniProtKB-EC"/>
</dbReference>
<evidence type="ECO:0000256" key="14">
    <source>
        <dbReference type="SAM" id="Coils"/>
    </source>
</evidence>
<evidence type="ECO:0000259" key="17">
    <source>
        <dbReference type="Pfam" id="PF13614"/>
    </source>
</evidence>
<keyword evidence="5 19" id="KW-0808">Transferase</keyword>
<evidence type="ECO:0000256" key="6">
    <source>
        <dbReference type="ARBA" id="ARBA00022692"/>
    </source>
</evidence>
<dbReference type="InterPro" id="IPR005702">
    <property type="entry name" value="Wzc-like_C"/>
</dbReference>
<evidence type="ECO:0000256" key="15">
    <source>
        <dbReference type="SAM" id="Phobius"/>
    </source>
</evidence>
<dbReference type="EC" id="2.7.10.2" evidence="19"/>
<feature type="domain" description="Tyrosine-protein kinase G-rich" evidence="18">
    <location>
        <begin position="365"/>
        <end position="445"/>
    </location>
</feature>
<evidence type="ECO:0000256" key="12">
    <source>
        <dbReference type="ARBA" id="ARBA00023137"/>
    </source>
</evidence>
<evidence type="ECO:0000256" key="7">
    <source>
        <dbReference type="ARBA" id="ARBA00022741"/>
    </source>
</evidence>
<dbReference type="InterPro" id="IPR032807">
    <property type="entry name" value="GNVR"/>
</dbReference>
<dbReference type="GO" id="GO:0005524">
    <property type="term" value="F:ATP binding"/>
    <property type="evidence" value="ECO:0007669"/>
    <property type="project" value="UniProtKB-KW"/>
</dbReference>
<dbReference type="RefSeq" id="WP_164485179.1">
    <property type="nucleotide sequence ID" value="NZ_JAAKYD010000033.1"/>
</dbReference>
<protein>
    <submittedName>
        <fullName evidence="19">Polysaccharide biosynthesis tyrosine autokinase</fullName>
        <ecNumber evidence="19">2.7.10.2</ecNumber>
    </submittedName>
</protein>
<dbReference type="GO" id="GO:0005886">
    <property type="term" value="C:plasma membrane"/>
    <property type="evidence" value="ECO:0007669"/>
    <property type="project" value="UniProtKB-SubCell"/>
</dbReference>
<feature type="domain" description="Polysaccharide chain length determinant N-terminal" evidence="16">
    <location>
        <begin position="14"/>
        <end position="105"/>
    </location>
</feature>
<evidence type="ECO:0000259" key="16">
    <source>
        <dbReference type="Pfam" id="PF02706"/>
    </source>
</evidence>
<dbReference type="GO" id="GO:0042802">
    <property type="term" value="F:identical protein binding"/>
    <property type="evidence" value="ECO:0007669"/>
    <property type="project" value="UniProtKB-ARBA"/>
</dbReference>
<keyword evidence="4" id="KW-0997">Cell inner membrane</keyword>
<dbReference type="Pfam" id="PF02706">
    <property type="entry name" value="Wzz"/>
    <property type="match status" value="1"/>
</dbReference>
<dbReference type="InterPro" id="IPR003856">
    <property type="entry name" value="LPS_length_determ_N"/>
</dbReference>
<evidence type="ECO:0000256" key="13">
    <source>
        <dbReference type="ARBA" id="ARBA00053015"/>
    </source>
</evidence>
<keyword evidence="14" id="KW-0175">Coiled coil</keyword>
<dbReference type="Pfam" id="PF23607">
    <property type="entry name" value="WZC_N"/>
    <property type="match status" value="1"/>
</dbReference>
<evidence type="ECO:0000313" key="20">
    <source>
        <dbReference type="Proteomes" id="UP000479475"/>
    </source>
</evidence>
<feature type="transmembrane region" description="Helical" evidence="15">
    <location>
        <begin position="31"/>
        <end position="54"/>
    </location>
</feature>
<proteinExistence type="inferred from homology"/>
<dbReference type="FunFam" id="3.40.50.300:FF:000527">
    <property type="entry name" value="Tyrosine-protein kinase etk"/>
    <property type="match status" value="1"/>
</dbReference>
<keyword evidence="9" id="KW-0067">ATP-binding</keyword>
<dbReference type="SUPFAM" id="SSF52540">
    <property type="entry name" value="P-loop containing nucleoside triphosphate hydrolases"/>
    <property type="match status" value="1"/>
</dbReference>
<keyword evidence="3" id="KW-1003">Cell membrane</keyword>
<dbReference type="InterPro" id="IPR025669">
    <property type="entry name" value="AAA_dom"/>
</dbReference>
<dbReference type="EMBL" id="JAAKYD010000033">
    <property type="protein sequence ID" value="NGN75518.1"/>
    <property type="molecule type" value="Genomic_DNA"/>
</dbReference>
<evidence type="ECO:0000256" key="11">
    <source>
        <dbReference type="ARBA" id="ARBA00023136"/>
    </source>
</evidence>
<dbReference type="PANTHER" id="PTHR32309:SF32">
    <property type="entry name" value="TYROSINE-PROTEIN KINASE ETK-RELATED"/>
    <property type="match status" value="1"/>
</dbReference>
<feature type="coiled-coil region" evidence="14">
    <location>
        <begin position="267"/>
        <end position="301"/>
    </location>
</feature>
<dbReference type="Gene3D" id="3.40.50.300">
    <property type="entry name" value="P-loop containing nucleotide triphosphate hydrolases"/>
    <property type="match status" value="1"/>
</dbReference>
<dbReference type="InterPro" id="IPR027417">
    <property type="entry name" value="P-loop_NTPase"/>
</dbReference>
<feature type="domain" description="AAA" evidence="17">
    <location>
        <begin position="537"/>
        <end position="650"/>
    </location>
</feature>
<dbReference type="Pfam" id="PF13807">
    <property type="entry name" value="GNVR"/>
    <property type="match status" value="1"/>
</dbReference>
<feature type="transmembrane region" description="Helical" evidence="15">
    <location>
        <begin position="423"/>
        <end position="447"/>
    </location>
</feature>
<name>A0A9Q4YF30_KLEPN</name>
<accession>A0A9Q4YF30</accession>
<dbReference type="Pfam" id="PF13614">
    <property type="entry name" value="AAA_31"/>
    <property type="match status" value="1"/>
</dbReference>
<comment type="subcellular location">
    <subcellularLocation>
        <location evidence="1">Cell inner membrane</location>
        <topology evidence="1">Multi-pass membrane protein</topology>
    </subcellularLocation>
</comment>
<keyword evidence="8" id="KW-0418">Kinase</keyword>
<dbReference type="InterPro" id="IPR050445">
    <property type="entry name" value="Bact_polysacc_biosynth/exp"/>
</dbReference>
<dbReference type="Proteomes" id="UP000479475">
    <property type="component" value="Unassembled WGS sequence"/>
</dbReference>
<dbReference type="AlphaFoldDB" id="A0A9Q4YF30"/>
<evidence type="ECO:0000256" key="1">
    <source>
        <dbReference type="ARBA" id="ARBA00004429"/>
    </source>
</evidence>
<evidence type="ECO:0000256" key="9">
    <source>
        <dbReference type="ARBA" id="ARBA00022840"/>
    </source>
</evidence>
<dbReference type="PANTHER" id="PTHR32309">
    <property type="entry name" value="TYROSINE-PROTEIN KINASE"/>
    <property type="match status" value="1"/>
</dbReference>
<dbReference type="NCBIfam" id="TIGR01007">
    <property type="entry name" value="eps_fam"/>
    <property type="match status" value="1"/>
</dbReference>
<keyword evidence="11 15" id="KW-0472">Membrane</keyword>
<evidence type="ECO:0000256" key="5">
    <source>
        <dbReference type="ARBA" id="ARBA00022679"/>
    </source>
</evidence>
<evidence type="ECO:0000259" key="18">
    <source>
        <dbReference type="Pfam" id="PF13807"/>
    </source>
</evidence>
<evidence type="ECO:0000256" key="8">
    <source>
        <dbReference type="ARBA" id="ARBA00022777"/>
    </source>
</evidence>
<evidence type="ECO:0000256" key="10">
    <source>
        <dbReference type="ARBA" id="ARBA00022989"/>
    </source>
</evidence>
<sequence>MPSVINKNSLKEKDEIDLGRLIGEFIDHQKLIISVSSLFTLLALLYAIFATPIYQADALIQVEQKQANAILSNLSQMLPDSQPQSAPEIALLQSRMILGKTVDDLNLQTRIKQKYFPLIGRGFSRLSGEKSGIVTISRLYLPDNGKDESDLLLTVKDSNHYIISNDDFEIEGKVGELLDEKGISLKVDAIDAIPNTQFIITYVSRLKAITDLQEKLAVNDQGKDTGILTISMTGDNPQLIEKIVDSISENYLAQNIARQAAQDAKSLDFLSKQLPQVRSDLDQAEDKLNQYRRQSDSVDLSLEAKSVLDQIVNVDNQLNELTFRESEISQLYTKEHPTYKALMEKRKTLQDEKLKLNKRVSAMPETQQEILRLSRDVESGRAVYMQLLNRQQELNIAKSSAIGNVRIIDNAVTQPKPVKPKKIIIVLIGIFLGIVVSAGIVLLKVLLRRGIETPEQLEELGINVYASIPVAEAFARKKVNDKGWGNRNSEQSQSFLAIENPADLAIEAIRGLRTSLHFAMMEARNNVLMISGASPNAGKTFVSSNLAAIIAQTGKKVIFIDTDMRKGYTHKLFNVKNDKGLSDILSGKSDINGAVRTIEQANFDYISRGAVPPNPAELLMHRRFGELLNWASERYDIVVLDTPPILAVTDAAIIGNYAGTTLLVARFELNTAKEIDISVKRFEQTGVNVKGCILNGVVKKASSYYGYGYNHYGYSYTDKK</sequence>
<evidence type="ECO:0000256" key="4">
    <source>
        <dbReference type="ARBA" id="ARBA00022519"/>
    </source>
</evidence>